<gene>
    <name evidence="1" type="ORF">OCBIM_22005424mg</name>
</gene>
<dbReference type="EMBL" id="KQ425601">
    <property type="protein sequence ID" value="KOF69253.1"/>
    <property type="molecule type" value="Genomic_DNA"/>
</dbReference>
<reference evidence="1" key="1">
    <citation type="submission" date="2015-07" db="EMBL/GenBank/DDBJ databases">
        <title>MeaNS - Measles Nucleotide Surveillance Program.</title>
        <authorList>
            <person name="Tran T."/>
            <person name="Druce J."/>
        </authorList>
    </citation>
    <scope>NUCLEOTIDE SEQUENCE</scope>
    <source>
        <strain evidence="1">UCB-OBI-ISO-001</strain>
        <tissue evidence="1">Gonad</tissue>
    </source>
</reference>
<evidence type="ECO:0000313" key="1">
    <source>
        <dbReference type="EMBL" id="KOF69253.1"/>
    </source>
</evidence>
<sequence>MIDKLCIVLWTSLFHRMLQRLNQTCDSCNLCVRIIVPEKSQPQTVTVLYICIVIFVPRI</sequence>
<protein>
    <submittedName>
        <fullName evidence="1">Uncharacterized protein</fullName>
    </submittedName>
</protein>
<dbReference type="AlphaFoldDB" id="A0A0L8FX33"/>
<accession>A0A0L8FX33</accession>
<organism evidence="1">
    <name type="scientific">Octopus bimaculoides</name>
    <name type="common">California two-spotted octopus</name>
    <dbReference type="NCBI Taxonomy" id="37653"/>
    <lineage>
        <taxon>Eukaryota</taxon>
        <taxon>Metazoa</taxon>
        <taxon>Spiralia</taxon>
        <taxon>Lophotrochozoa</taxon>
        <taxon>Mollusca</taxon>
        <taxon>Cephalopoda</taxon>
        <taxon>Coleoidea</taxon>
        <taxon>Octopodiformes</taxon>
        <taxon>Octopoda</taxon>
        <taxon>Incirrata</taxon>
        <taxon>Octopodidae</taxon>
        <taxon>Octopus</taxon>
    </lineage>
</organism>
<proteinExistence type="predicted"/>
<name>A0A0L8FX33_OCTBM</name>